<dbReference type="GO" id="GO:0005737">
    <property type="term" value="C:cytoplasm"/>
    <property type="evidence" value="ECO:0007669"/>
    <property type="project" value="TreeGrafter"/>
</dbReference>
<dbReference type="Pfam" id="PF08443">
    <property type="entry name" value="RimK"/>
    <property type="match status" value="1"/>
</dbReference>
<gene>
    <name evidence="3" type="ORF">CR203_17790</name>
</gene>
<accession>A0A3A9KEJ1</accession>
<proteinExistence type="predicted"/>
<dbReference type="InterPro" id="IPR011761">
    <property type="entry name" value="ATP-grasp"/>
</dbReference>
<dbReference type="PANTHER" id="PTHR21621">
    <property type="entry name" value="RIBOSOMAL PROTEIN S6 MODIFICATION PROTEIN"/>
    <property type="match status" value="1"/>
</dbReference>
<dbReference type="EMBL" id="PDOE01000010">
    <property type="protein sequence ID" value="RKL65925.1"/>
    <property type="molecule type" value="Genomic_DNA"/>
</dbReference>
<dbReference type="InterPro" id="IPR013651">
    <property type="entry name" value="ATP-grasp_RimK-type"/>
</dbReference>
<dbReference type="Gene3D" id="3.40.50.20">
    <property type="match status" value="1"/>
</dbReference>
<dbReference type="Proteomes" id="UP000281498">
    <property type="component" value="Unassembled WGS sequence"/>
</dbReference>
<sequence>MTLKIGWVVYRKKDIIRNDRFIGFVKDAAQSFGMTLVVVPYEEIQVNVSSVDNIFTRNGEKTPDFIINRSVSPWLNEVAEVKNIPCFNSAYVARIANDKRLAHAVISSLGIPMLTSKTIHSSALFYHHNHLPTPFILKDPQGRGGTGVKYIESLEKGKLMSSMLSEELLYQPVGGKKGQDLRVYLVGNEIVAAVLRESATDFRANISIGGSSRLYTLTEEETKIVNRISDSMHMDFVGIDFLIDHNGRLLFNEMEDAVGCRSLYMNSSINIASIFMEYVAESIS</sequence>
<protein>
    <recommendedName>
        <fullName evidence="2">ATP-grasp domain-containing protein</fullName>
    </recommendedName>
</protein>
<evidence type="ECO:0000313" key="3">
    <source>
        <dbReference type="EMBL" id="RKL65925.1"/>
    </source>
</evidence>
<reference evidence="3 4" key="1">
    <citation type="submission" date="2017-10" db="EMBL/GenBank/DDBJ databases">
        <title>Bacillus sp. nov., a halophilic bacterium isolated from a Keqin Lake.</title>
        <authorList>
            <person name="Wang H."/>
        </authorList>
    </citation>
    <scope>NUCLEOTIDE SEQUENCE [LARGE SCALE GENOMIC DNA]</scope>
    <source>
        <strain evidence="3 4">KCTC 13187</strain>
    </source>
</reference>
<dbReference type="PROSITE" id="PS50975">
    <property type="entry name" value="ATP_GRASP"/>
    <property type="match status" value="1"/>
</dbReference>
<evidence type="ECO:0000256" key="1">
    <source>
        <dbReference type="PROSITE-ProRule" id="PRU00409"/>
    </source>
</evidence>
<dbReference type="SUPFAM" id="SSF56059">
    <property type="entry name" value="Glutathione synthetase ATP-binding domain-like"/>
    <property type="match status" value="1"/>
</dbReference>
<dbReference type="GO" id="GO:0005524">
    <property type="term" value="F:ATP binding"/>
    <property type="evidence" value="ECO:0007669"/>
    <property type="project" value="UniProtKB-UniRule"/>
</dbReference>
<evidence type="ECO:0000259" key="2">
    <source>
        <dbReference type="PROSITE" id="PS50975"/>
    </source>
</evidence>
<dbReference type="Gene3D" id="3.30.470.20">
    <property type="entry name" value="ATP-grasp fold, B domain"/>
    <property type="match status" value="1"/>
</dbReference>
<organism evidence="3 4">
    <name type="scientific">Salipaludibacillus neizhouensis</name>
    <dbReference type="NCBI Taxonomy" id="885475"/>
    <lineage>
        <taxon>Bacteria</taxon>
        <taxon>Bacillati</taxon>
        <taxon>Bacillota</taxon>
        <taxon>Bacilli</taxon>
        <taxon>Bacillales</taxon>
        <taxon>Bacillaceae</taxon>
    </lineage>
</organism>
<keyword evidence="1" id="KW-0547">Nucleotide-binding</keyword>
<dbReference type="RefSeq" id="WP_110934999.1">
    <property type="nucleotide sequence ID" value="NZ_KZ614146.1"/>
</dbReference>
<comment type="caution">
    <text evidence="3">The sequence shown here is derived from an EMBL/GenBank/DDBJ whole genome shotgun (WGS) entry which is preliminary data.</text>
</comment>
<evidence type="ECO:0000313" key="4">
    <source>
        <dbReference type="Proteomes" id="UP000281498"/>
    </source>
</evidence>
<dbReference type="GO" id="GO:0046872">
    <property type="term" value="F:metal ion binding"/>
    <property type="evidence" value="ECO:0007669"/>
    <property type="project" value="InterPro"/>
</dbReference>
<name>A0A3A9KEJ1_9BACI</name>
<dbReference type="GO" id="GO:0018169">
    <property type="term" value="F:ribosomal S6-glutamic acid ligase activity"/>
    <property type="evidence" value="ECO:0007669"/>
    <property type="project" value="TreeGrafter"/>
</dbReference>
<keyword evidence="1" id="KW-0067">ATP-binding</keyword>
<feature type="domain" description="ATP-grasp" evidence="2">
    <location>
        <begin position="103"/>
        <end position="280"/>
    </location>
</feature>
<dbReference type="PANTHER" id="PTHR21621:SF0">
    <property type="entry name" value="BETA-CITRYLGLUTAMATE SYNTHASE B-RELATED"/>
    <property type="match status" value="1"/>
</dbReference>
<dbReference type="AlphaFoldDB" id="A0A3A9KEJ1"/>
<dbReference type="OrthoDB" id="4426445at2"/>
<dbReference type="GO" id="GO:0009432">
    <property type="term" value="P:SOS response"/>
    <property type="evidence" value="ECO:0007669"/>
    <property type="project" value="TreeGrafter"/>
</dbReference>
<keyword evidence="4" id="KW-1185">Reference proteome</keyword>